<keyword evidence="1" id="KW-1133">Transmembrane helix</keyword>
<keyword evidence="3" id="KW-1185">Reference proteome</keyword>
<dbReference type="OrthoDB" id="1805126at2"/>
<dbReference type="STRING" id="485916.Dtox_2702"/>
<dbReference type="Proteomes" id="UP000002217">
    <property type="component" value="Chromosome"/>
</dbReference>
<feature type="transmembrane region" description="Helical" evidence="1">
    <location>
        <begin position="12"/>
        <end position="34"/>
    </location>
</feature>
<keyword evidence="1" id="KW-0812">Transmembrane</keyword>
<protein>
    <recommendedName>
        <fullName evidence="4">Type 4 fimbrial biogenesis protein PilX N-terminal domain-containing protein</fullName>
    </recommendedName>
</protein>
<accession>C8W185</accession>
<keyword evidence="1" id="KW-0472">Membrane</keyword>
<gene>
    <name evidence="2" type="ordered locus">Dtox_2702</name>
</gene>
<organism evidence="2 3">
    <name type="scientific">Desulfofarcimen acetoxidans (strain ATCC 49208 / DSM 771 / KCTC 5769 / VKM B-1644 / 5575)</name>
    <name type="common">Desulfotomaculum acetoxidans</name>
    <dbReference type="NCBI Taxonomy" id="485916"/>
    <lineage>
        <taxon>Bacteria</taxon>
        <taxon>Bacillati</taxon>
        <taxon>Bacillota</taxon>
        <taxon>Clostridia</taxon>
        <taxon>Eubacteriales</taxon>
        <taxon>Peptococcaceae</taxon>
        <taxon>Desulfofarcimen</taxon>
    </lineage>
</organism>
<dbReference type="HOGENOM" id="CLU_870758_0_0_9"/>
<sequence length="319" mass="34347">MKDKFIEQSGQVLLMSVFAVVMLTTLLLAAISLAGTGKDAAYLQLKAIQAAYIADAGLEKMLARLKYDKRWNNPQSIAASYAGGSISGLSISTDTAAGCLILTAKGSLGSTQKTLTAKLNFKPAEIIETYNNYIIAYCDEDKNLTENIALSPPLINDEDKSVFKTLAESYGSGHCLTGDIIFDSSKLQNMRGLYFIEGNVSIGGSYRGVATIIATGDIYINTSLITASLTGNSLALLSYSNINLELSDSETVVNAVLWSEDSIKVSNDSRVIGAVLTGDILLNGNKLNYQFSGELVNQLPPGLPVYVDIIYWKELYPVF</sequence>
<reference evidence="2 3" key="1">
    <citation type="journal article" date="2009" name="Stand. Genomic Sci.">
        <title>Complete genome sequence of Desulfotomaculum acetoxidans type strain (5575).</title>
        <authorList>
            <person name="Spring S."/>
            <person name="Lapidus A."/>
            <person name="Schroder M."/>
            <person name="Gleim D."/>
            <person name="Sims D."/>
            <person name="Meincke L."/>
            <person name="Glavina Del Rio T."/>
            <person name="Tice H."/>
            <person name="Copeland A."/>
            <person name="Cheng J.F."/>
            <person name="Lucas S."/>
            <person name="Chen F."/>
            <person name="Nolan M."/>
            <person name="Bruce D."/>
            <person name="Goodwin L."/>
            <person name="Pitluck S."/>
            <person name="Ivanova N."/>
            <person name="Mavromatis K."/>
            <person name="Mikhailova N."/>
            <person name="Pati A."/>
            <person name="Chen A."/>
            <person name="Palaniappan K."/>
            <person name="Land M."/>
            <person name="Hauser L."/>
            <person name="Chang Y.J."/>
            <person name="Jeffries C.D."/>
            <person name="Chain P."/>
            <person name="Saunders E."/>
            <person name="Brettin T."/>
            <person name="Detter J.C."/>
            <person name="Goker M."/>
            <person name="Bristow J."/>
            <person name="Eisen J.A."/>
            <person name="Markowitz V."/>
            <person name="Hugenholtz P."/>
            <person name="Kyrpides N.C."/>
            <person name="Klenk H.P."/>
            <person name="Han C."/>
        </authorList>
    </citation>
    <scope>NUCLEOTIDE SEQUENCE [LARGE SCALE GENOMIC DNA]</scope>
    <source>
        <strain evidence="3">ATCC 49208 / DSM 771 / VKM B-1644</strain>
    </source>
</reference>
<evidence type="ECO:0000256" key="1">
    <source>
        <dbReference type="SAM" id="Phobius"/>
    </source>
</evidence>
<evidence type="ECO:0000313" key="2">
    <source>
        <dbReference type="EMBL" id="ACV63481.1"/>
    </source>
</evidence>
<dbReference type="RefSeq" id="WP_015758175.1">
    <property type="nucleotide sequence ID" value="NC_013216.1"/>
</dbReference>
<dbReference type="eggNOG" id="COG1664">
    <property type="taxonomic scope" value="Bacteria"/>
</dbReference>
<dbReference type="EMBL" id="CP001720">
    <property type="protein sequence ID" value="ACV63481.1"/>
    <property type="molecule type" value="Genomic_DNA"/>
</dbReference>
<evidence type="ECO:0000313" key="3">
    <source>
        <dbReference type="Proteomes" id="UP000002217"/>
    </source>
</evidence>
<dbReference type="KEGG" id="dae:Dtox_2702"/>
<proteinExistence type="predicted"/>
<name>C8W185_DESAS</name>
<evidence type="ECO:0008006" key="4">
    <source>
        <dbReference type="Google" id="ProtNLM"/>
    </source>
</evidence>
<dbReference type="AlphaFoldDB" id="C8W185"/>